<comment type="caution">
    <text evidence="1">The sequence shown here is derived from an EMBL/GenBank/DDBJ whole genome shotgun (WGS) entry which is preliminary data.</text>
</comment>
<organism evidence="1 2">
    <name type="scientific">Dyadobacter jejuensis</name>
    <dbReference type="NCBI Taxonomy" id="1082580"/>
    <lineage>
        <taxon>Bacteria</taxon>
        <taxon>Pseudomonadati</taxon>
        <taxon>Bacteroidota</taxon>
        <taxon>Cytophagia</taxon>
        <taxon>Cytophagales</taxon>
        <taxon>Spirosomataceae</taxon>
        <taxon>Dyadobacter</taxon>
    </lineage>
</organism>
<dbReference type="AlphaFoldDB" id="A0A316AHE8"/>
<gene>
    <name evidence="1" type="ORF">CLV98_10811</name>
</gene>
<sequence>MAIIVLVLKGLQPFLQQSHKYQCQAQINGNFHFDVALEQIVNKTIEIRC</sequence>
<evidence type="ECO:0000313" key="2">
    <source>
        <dbReference type="Proteomes" id="UP000245880"/>
    </source>
</evidence>
<evidence type="ECO:0000313" key="1">
    <source>
        <dbReference type="EMBL" id="PWJ57092.1"/>
    </source>
</evidence>
<dbReference type="Proteomes" id="UP000245880">
    <property type="component" value="Unassembled WGS sequence"/>
</dbReference>
<reference evidence="1 2" key="1">
    <citation type="submission" date="2018-03" db="EMBL/GenBank/DDBJ databases">
        <title>Genomic Encyclopedia of Archaeal and Bacterial Type Strains, Phase II (KMG-II): from individual species to whole genera.</title>
        <authorList>
            <person name="Goeker M."/>
        </authorList>
    </citation>
    <scope>NUCLEOTIDE SEQUENCE [LARGE SCALE GENOMIC DNA]</scope>
    <source>
        <strain evidence="1 2">DSM 100346</strain>
    </source>
</reference>
<keyword evidence="2" id="KW-1185">Reference proteome</keyword>
<dbReference type="EMBL" id="QGDT01000008">
    <property type="protein sequence ID" value="PWJ57092.1"/>
    <property type="molecule type" value="Genomic_DNA"/>
</dbReference>
<name>A0A316AHE8_9BACT</name>
<protein>
    <submittedName>
        <fullName evidence="1">Uncharacterized protein</fullName>
    </submittedName>
</protein>
<accession>A0A316AHE8</accession>
<proteinExistence type="predicted"/>